<evidence type="ECO:0000313" key="1">
    <source>
        <dbReference type="EMBL" id="PDW03090.1"/>
    </source>
</evidence>
<evidence type="ECO:0000313" key="2">
    <source>
        <dbReference type="Proteomes" id="UP000220527"/>
    </source>
</evidence>
<sequence>MFERSRGIPIWFWGALLAVLLILLSTRGRFAPANDDLSQIFAAQPTPASLVPGFTLPSLTLGNLPSELEQRARELLVRLGAGAAGRPVEPRAETARLRIHIQELQPVSGGLQVLGTVTNQSSNDLLVPISAFELRDSSGVSYSAGGGASVTLRPGASTPLELSVPLPEDRGLLLITNLPPDPPVEQRLIVVPGGL</sequence>
<dbReference type="RefSeq" id="WP_097644074.1">
    <property type="nucleotide sequence ID" value="NZ_NQWI01000041.1"/>
</dbReference>
<gene>
    <name evidence="1" type="ORF">CJ255_10600</name>
</gene>
<proteinExistence type="predicted"/>
<accession>A0A2A6RJQ6</accession>
<dbReference type="AlphaFoldDB" id="A0A2A6RJQ6"/>
<protein>
    <submittedName>
        <fullName evidence="1">Uncharacterized protein</fullName>
    </submittedName>
</protein>
<organism evidence="1 2">
    <name type="scientific">Candidatus Viridilinea mediisalina</name>
    <dbReference type="NCBI Taxonomy" id="2024553"/>
    <lineage>
        <taxon>Bacteria</taxon>
        <taxon>Bacillati</taxon>
        <taxon>Chloroflexota</taxon>
        <taxon>Chloroflexia</taxon>
        <taxon>Chloroflexales</taxon>
        <taxon>Chloroflexineae</taxon>
        <taxon>Oscillochloridaceae</taxon>
        <taxon>Candidatus Viridilinea</taxon>
    </lineage>
</organism>
<name>A0A2A6RJQ6_9CHLR</name>
<dbReference type="OrthoDB" id="160465at2"/>
<reference evidence="2" key="1">
    <citation type="submission" date="2017-08" db="EMBL/GenBank/DDBJ databases">
        <authorList>
            <person name="Grouzdev D.S."/>
            <person name="Gaisin V.A."/>
            <person name="Rysina M.S."/>
            <person name="Gorlenko V.M."/>
        </authorList>
    </citation>
    <scope>NUCLEOTIDE SEQUENCE [LARGE SCALE GENOMIC DNA]</scope>
    <source>
        <strain evidence="2">Kir15-3F</strain>
    </source>
</reference>
<dbReference type="EMBL" id="NQWI01000041">
    <property type="protein sequence ID" value="PDW03090.1"/>
    <property type="molecule type" value="Genomic_DNA"/>
</dbReference>
<comment type="caution">
    <text evidence="1">The sequence shown here is derived from an EMBL/GenBank/DDBJ whole genome shotgun (WGS) entry which is preliminary data.</text>
</comment>
<dbReference type="Proteomes" id="UP000220527">
    <property type="component" value="Unassembled WGS sequence"/>
</dbReference>
<keyword evidence="2" id="KW-1185">Reference proteome</keyword>